<protein>
    <submittedName>
        <fullName evidence="1">CLUMA_CG018022, isoform A</fullName>
    </submittedName>
</protein>
<proteinExistence type="predicted"/>
<dbReference type="EMBL" id="CVRI01000064">
    <property type="protein sequence ID" value="CRL05612.1"/>
    <property type="molecule type" value="Genomic_DNA"/>
</dbReference>
<organism evidence="1 2">
    <name type="scientific">Clunio marinus</name>
    <dbReference type="NCBI Taxonomy" id="568069"/>
    <lineage>
        <taxon>Eukaryota</taxon>
        <taxon>Metazoa</taxon>
        <taxon>Ecdysozoa</taxon>
        <taxon>Arthropoda</taxon>
        <taxon>Hexapoda</taxon>
        <taxon>Insecta</taxon>
        <taxon>Pterygota</taxon>
        <taxon>Neoptera</taxon>
        <taxon>Endopterygota</taxon>
        <taxon>Diptera</taxon>
        <taxon>Nematocera</taxon>
        <taxon>Chironomoidea</taxon>
        <taxon>Chironomidae</taxon>
        <taxon>Clunio</taxon>
    </lineage>
</organism>
<accession>A0A1J1J1G9</accession>
<gene>
    <name evidence="1" type="ORF">CLUMA_CG018022</name>
</gene>
<evidence type="ECO:0000313" key="1">
    <source>
        <dbReference type="EMBL" id="CRL05612.1"/>
    </source>
</evidence>
<dbReference type="AlphaFoldDB" id="A0A1J1J1G9"/>
<name>A0A1J1J1G9_9DIPT</name>
<reference evidence="1 2" key="1">
    <citation type="submission" date="2015-04" db="EMBL/GenBank/DDBJ databases">
        <authorList>
            <person name="Syromyatnikov M.Y."/>
            <person name="Popov V.N."/>
        </authorList>
    </citation>
    <scope>NUCLEOTIDE SEQUENCE [LARGE SCALE GENOMIC DNA]</scope>
</reference>
<sequence length="76" mass="8949">MLTIGYDRNPLLLEISKHQLSLGMEMSVSETNQASLQQLIPDQKQLTLKLHYRDLIYQNELNLLVLKYQTLFLQFL</sequence>
<evidence type="ECO:0000313" key="2">
    <source>
        <dbReference type="Proteomes" id="UP000183832"/>
    </source>
</evidence>
<dbReference type="Proteomes" id="UP000183832">
    <property type="component" value="Unassembled WGS sequence"/>
</dbReference>
<keyword evidence="2" id="KW-1185">Reference proteome</keyword>